<evidence type="ECO:0008006" key="3">
    <source>
        <dbReference type="Google" id="ProtNLM"/>
    </source>
</evidence>
<dbReference type="AlphaFoldDB" id="A0A0F9GKY2"/>
<gene>
    <name evidence="2" type="ORF">LCGC14_2108570</name>
</gene>
<accession>A0A0F9GKY2</accession>
<evidence type="ECO:0000313" key="2">
    <source>
        <dbReference type="EMBL" id="KKL70075.1"/>
    </source>
</evidence>
<dbReference type="InterPro" id="IPR021341">
    <property type="entry name" value="DUF2958"/>
</dbReference>
<dbReference type="EMBL" id="LAZR01026004">
    <property type="protein sequence ID" value="KKL70075.1"/>
    <property type="molecule type" value="Genomic_DNA"/>
</dbReference>
<organism evidence="2">
    <name type="scientific">marine sediment metagenome</name>
    <dbReference type="NCBI Taxonomy" id="412755"/>
    <lineage>
        <taxon>unclassified sequences</taxon>
        <taxon>metagenomes</taxon>
        <taxon>ecological metagenomes</taxon>
    </lineage>
</organism>
<feature type="region of interest" description="Disordered" evidence="1">
    <location>
        <begin position="113"/>
        <end position="134"/>
    </location>
</feature>
<dbReference type="Pfam" id="PF11171">
    <property type="entry name" value="DUF2958"/>
    <property type="match status" value="1"/>
</dbReference>
<feature type="compositionally biased region" description="Polar residues" evidence="1">
    <location>
        <begin position="121"/>
        <end position="134"/>
    </location>
</feature>
<proteinExistence type="predicted"/>
<evidence type="ECO:0000256" key="1">
    <source>
        <dbReference type="SAM" id="MobiDB-lite"/>
    </source>
</evidence>
<feature type="non-terminal residue" evidence="2">
    <location>
        <position position="1"/>
    </location>
</feature>
<comment type="caution">
    <text evidence="2">The sequence shown here is derived from an EMBL/GenBank/DDBJ whole genome shotgun (WGS) entry which is preliminary data.</text>
</comment>
<reference evidence="2" key="1">
    <citation type="journal article" date="2015" name="Nature">
        <title>Complex archaea that bridge the gap between prokaryotes and eukaryotes.</title>
        <authorList>
            <person name="Spang A."/>
            <person name="Saw J.H."/>
            <person name="Jorgensen S.L."/>
            <person name="Zaremba-Niedzwiedzka K."/>
            <person name="Martijn J."/>
            <person name="Lind A.E."/>
            <person name="van Eijk R."/>
            <person name="Schleper C."/>
            <person name="Guy L."/>
            <person name="Ettema T.J."/>
        </authorList>
    </citation>
    <scope>NUCLEOTIDE SEQUENCE</scope>
</reference>
<name>A0A0F9GKY2_9ZZZZ</name>
<protein>
    <recommendedName>
        <fullName evidence="3">DUF2958 domain-containing protein</fullName>
    </recommendedName>
</protein>
<sequence>ILILIERELKIMKLLTNEILRKLPKLYGQEAKGGEAIAQVKFFTPDAQWTWYITEFDGEDIMFGLVEGFEKELGYVRLSELKELRGPLGLPVERDRYFKPKKLSEIAPELFKEAASESEDTTGQVYPESQTNAE</sequence>